<sequence length="199" mass="22589">MKNLIKKIRKSLLVVTVFTAVIGNASEISSFVIEKDLKGSALTIDNVEEGDLLSIKNYKGIIIYKETIQSSGTYEKGFDLTELPDGNYFFEIDKDLEIKTIPFSVKGSKVVFNKNNEGIIFKPFIEERNNLVYVSKFAPNLEPLEISIYGKYDDGTFGLLHSEKVEGDLTIQKLYKLEKGIFKIILNSNNKVYTKFINH</sequence>
<proteinExistence type="predicted"/>
<protein>
    <recommendedName>
        <fullName evidence="4">Secretion system C-terminal sorting domain-containing protein</fullName>
    </recommendedName>
</protein>
<dbReference type="EMBL" id="JAUOEK010000179">
    <property type="protein sequence ID" value="MDO5971962.1"/>
    <property type="molecule type" value="Genomic_DNA"/>
</dbReference>
<reference evidence="2" key="1">
    <citation type="submission" date="2023-07" db="EMBL/GenBank/DDBJ databases">
        <title>Two novel species in the genus Flavivirga.</title>
        <authorList>
            <person name="Kwon K."/>
        </authorList>
    </citation>
    <scope>NUCLEOTIDE SEQUENCE</scope>
    <source>
        <strain evidence="2">KCTC 52353</strain>
    </source>
</reference>
<keyword evidence="1" id="KW-0732">Signal</keyword>
<name>A0ABT8WFV5_9FLAO</name>
<evidence type="ECO:0000313" key="2">
    <source>
        <dbReference type="EMBL" id="MDO5971962.1"/>
    </source>
</evidence>
<feature type="chain" id="PRO_5045527299" description="Secretion system C-terminal sorting domain-containing protein" evidence="1">
    <location>
        <begin position="26"/>
        <end position="199"/>
    </location>
</feature>
<feature type="signal peptide" evidence="1">
    <location>
        <begin position="1"/>
        <end position="25"/>
    </location>
</feature>
<gene>
    <name evidence="2" type="ORF">Q4Q35_19345</name>
</gene>
<accession>A0ABT8WFV5</accession>
<comment type="caution">
    <text evidence="2">The sequence shown here is derived from an EMBL/GenBank/DDBJ whole genome shotgun (WGS) entry which is preliminary data.</text>
</comment>
<dbReference type="Proteomes" id="UP001176883">
    <property type="component" value="Unassembled WGS sequence"/>
</dbReference>
<evidence type="ECO:0000256" key="1">
    <source>
        <dbReference type="SAM" id="SignalP"/>
    </source>
</evidence>
<evidence type="ECO:0008006" key="4">
    <source>
        <dbReference type="Google" id="ProtNLM"/>
    </source>
</evidence>
<evidence type="ECO:0000313" key="3">
    <source>
        <dbReference type="Proteomes" id="UP001176883"/>
    </source>
</evidence>
<organism evidence="2 3">
    <name type="scientific">Flavivirga aquimarina</name>
    <dbReference type="NCBI Taxonomy" id="2027862"/>
    <lineage>
        <taxon>Bacteria</taxon>
        <taxon>Pseudomonadati</taxon>
        <taxon>Bacteroidota</taxon>
        <taxon>Flavobacteriia</taxon>
        <taxon>Flavobacteriales</taxon>
        <taxon>Flavobacteriaceae</taxon>
        <taxon>Flavivirga</taxon>
    </lineage>
</organism>
<dbReference type="RefSeq" id="WP_303279679.1">
    <property type="nucleotide sequence ID" value="NZ_JAUOEK010000179.1"/>
</dbReference>
<keyword evidence="3" id="KW-1185">Reference proteome</keyword>